<dbReference type="EMBL" id="KV425907">
    <property type="protein sequence ID" value="KZV99718.1"/>
    <property type="molecule type" value="Genomic_DNA"/>
</dbReference>
<proteinExistence type="predicted"/>
<gene>
    <name evidence="2" type="ORF">EXIGLDRAFT_572864</name>
    <name evidence="3" type="ORF">EXIGLDRAFT_579124</name>
    <name evidence="4" type="ORF">EXIGLDRAFT_592922</name>
</gene>
<dbReference type="EMBL" id="KV426581">
    <property type="protein sequence ID" value="KZV79663.1"/>
    <property type="molecule type" value="Genomic_DNA"/>
</dbReference>
<name>A0A165B1M6_EXIGL</name>
<dbReference type="InterPro" id="IPR038717">
    <property type="entry name" value="Tc1-like_DDE_dom"/>
</dbReference>
<evidence type="ECO:0000313" key="5">
    <source>
        <dbReference type="Proteomes" id="UP000077266"/>
    </source>
</evidence>
<evidence type="ECO:0000313" key="4">
    <source>
        <dbReference type="EMBL" id="KZV99718.1"/>
    </source>
</evidence>
<organism evidence="2 5">
    <name type="scientific">Exidia glandulosa HHB12029</name>
    <dbReference type="NCBI Taxonomy" id="1314781"/>
    <lineage>
        <taxon>Eukaryota</taxon>
        <taxon>Fungi</taxon>
        <taxon>Dikarya</taxon>
        <taxon>Basidiomycota</taxon>
        <taxon>Agaricomycotina</taxon>
        <taxon>Agaricomycetes</taxon>
        <taxon>Auriculariales</taxon>
        <taxon>Exidiaceae</taxon>
        <taxon>Exidia</taxon>
    </lineage>
</organism>
<protein>
    <recommendedName>
        <fullName evidence="1">Tc1-like transposase DDE domain-containing protein</fullName>
    </recommendedName>
</protein>
<dbReference type="EMBL" id="KV426219">
    <property type="protein sequence ID" value="KZV84581.1"/>
    <property type="molecule type" value="Genomic_DNA"/>
</dbReference>
<dbReference type="OrthoDB" id="2266637at2759"/>
<dbReference type="Pfam" id="PF13358">
    <property type="entry name" value="DDE_3"/>
    <property type="match status" value="1"/>
</dbReference>
<dbReference type="InterPro" id="IPR036397">
    <property type="entry name" value="RNaseH_sf"/>
</dbReference>
<feature type="non-terminal residue" evidence="2">
    <location>
        <position position="1"/>
    </location>
</feature>
<dbReference type="Gene3D" id="3.30.420.10">
    <property type="entry name" value="Ribonuclease H-like superfamily/Ribonuclease H"/>
    <property type="match status" value="1"/>
</dbReference>
<feature type="domain" description="Tc1-like transposase DDE" evidence="1">
    <location>
        <begin position="1"/>
        <end position="33"/>
    </location>
</feature>
<feature type="non-terminal residue" evidence="2">
    <location>
        <position position="64"/>
    </location>
</feature>
<dbReference type="Proteomes" id="UP000077266">
    <property type="component" value="Unassembled WGS sequence"/>
</dbReference>
<reference evidence="2 5" key="1">
    <citation type="journal article" date="2016" name="Mol. Biol. Evol.">
        <title>Comparative Genomics of Early-Diverging Mushroom-Forming Fungi Provides Insights into the Origins of Lignocellulose Decay Capabilities.</title>
        <authorList>
            <person name="Nagy L.G."/>
            <person name="Riley R."/>
            <person name="Tritt A."/>
            <person name="Adam C."/>
            <person name="Daum C."/>
            <person name="Floudas D."/>
            <person name="Sun H."/>
            <person name="Yadav J.S."/>
            <person name="Pangilinan J."/>
            <person name="Larsson K.H."/>
            <person name="Matsuura K."/>
            <person name="Barry K."/>
            <person name="Labutti K."/>
            <person name="Kuo R."/>
            <person name="Ohm R.A."/>
            <person name="Bhattacharya S.S."/>
            <person name="Shirouzu T."/>
            <person name="Yoshinaga Y."/>
            <person name="Martin F.M."/>
            <person name="Grigoriev I.V."/>
            <person name="Hibbett D.S."/>
        </authorList>
    </citation>
    <scope>NUCLEOTIDE SEQUENCE [LARGE SCALE GENOMIC DNA]</scope>
    <source>
        <strain evidence="2 5">HHB12029</strain>
    </source>
</reference>
<keyword evidence="5" id="KW-1185">Reference proteome</keyword>
<accession>A0A165B1M6</accession>
<evidence type="ECO:0000313" key="2">
    <source>
        <dbReference type="EMBL" id="KZV79663.1"/>
    </source>
</evidence>
<sequence>LVYLPPYSPHLNPIEEAFSSVKSWLRRNEEFLSNHDDLPMLIAMAALSVTPEMAQGWFHDCGYL</sequence>
<evidence type="ECO:0000313" key="3">
    <source>
        <dbReference type="EMBL" id="KZV84581.1"/>
    </source>
</evidence>
<dbReference type="AlphaFoldDB" id="A0A165B1M6"/>
<evidence type="ECO:0000259" key="1">
    <source>
        <dbReference type="Pfam" id="PF13358"/>
    </source>
</evidence>
<dbReference type="GO" id="GO:0003676">
    <property type="term" value="F:nucleic acid binding"/>
    <property type="evidence" value="ECO:0007669"/>
    <property type="project" value="InterPro"/>
</dbReference>